<name>A0ACC1MU93_9PEZI</name>
<reference evidence="1" key="1">
    <citation type="submission" date="2022-10" db="EMBL/GenBank/DDBJ databases">
        <title>Genome Sequence of Xylaria curta.</title>
        <authorList>
            <person name="Buettner E."/>
        </authorList>
    </citation>
    <scope>NUCLEOTIDE SEQUENCE</scope>
    <source>
        <strain evidence="1">Babe10</strain>
    </source>
</reference>
<dbReference type="Proteomes" id="UP001143856">
    <property type="component" value="Unassembled WGS sequence"/>
</dbReference>
<sequence length="118" mass="13042">MPTLSFVNKALDYSPRMGGVYMTPYTCTVFEANEADVPPTKFDWVLDDKSLLRINQTWSCDDGAATGTRFQSIGDRDIKSLLSCSTLSRNYPIAGGTYVESFETCITTSSFEIKGGLR</sequence>
<proteinExistence type="predicted"/>
<evidence type="ECO:0000313" key="1">
    <source>
        <dbReference type="EMBL" id="KAJ2970232.1"/>
    </source>
</evidence>
<comment type="caution">
    <text evidence="1">The sequence shown here is derived from an EMBL/GenBank/DDBJ whole genome shotgun (WGS) entry which is preliminary data.</text>
</comment>
<dbReference type="EMBL" id="JAPDGR010003736">
    <property type="protein sequence ID" value="KAJ2970232.1"/>
    <property type="molecule type" value="Genomic_DNA"/>
</dbReference>
<evidence type="ECO:0000313" key="2">
    <source>
        <dbReference type="Proteomes" id="UP001143856"/>
    </source>
</evidence>
<organism evidence="1 2">
    <name type="scientific">Xylaria curta</name>
    <dbReference type="NCBI Taxonomy" id="42375"/>
    <lineage>
        <taxon>Eukaryota</taxon>
        <taxon>Fungi</taxon>
        <taxon>Dikarya</taxon>
        <taxon>Ascomycota</taxon>
        <taxon>Pezizomycotina</taxon>
        <taxon>Sordariomycetes</taxon>
        <taxon>Xylariomycetidae</taxon>
        <taxon>Xylariales</taxon>
        <taxon>Xylariaceae</taxon>
        <taxon>Xylaria</taxon>
    </lineage>
</organism>
<accession>A0ACC1MU93</accession>
<gene>
    <name evidence="1" type="ORF">NUW58_g9757</name>
</gene>
<keyword evidence="2" id="KW-1185">Reference proteome</keyword>
<protein>
    <submittedName>
        <fullName evidence="1">Uncharacterized protein</fullName>
    </submittedName>
</protein>